<dbReference type="EMBL" id="JBANQN010000007">
    <property type="protein sequence ID" value="KAK6784744.1"/>
    <property type="molecule type" value="Genomic_DNA"/>
</dbReference>
<organism evidence="1 2">
    <name type="scientific">Solanum bulbocastanum</name>
    <name type="common">Wild potato</name>
    <dbReference type="NCBI Taxonomy" id="147425"/>
    <lineage>
        <taxon>Eukaryota</taxon>
        <taxon>Viridiplantae</taxon>
        <taxon>Streptophyta</taxon>
        <taxon>Embryophyta</taxon>
        <taxon>Tracheophyta</taxon>
        <taxon>Spermatophyta</taxon>
        <taxon>Magnoliopsida</taxon>
        <taxon>eudicotyledons</taxon>
        <taxon>Gunneridae</taxon>
        <taxon>Pentapetalae</taxon>
        <taxon>asterids</taxon>
        <taxon>lamiids</taxon>
        <taxon>Solanales</taxon>
        <taxon>Solanaceae</taxon>
        <taxon>Solanoideae</taxon>
        <taxon>Solaneae</taxon>
        <taxon>Solanum</taxon>
    </lineage>
</organism>
<comment type="caution">
    <text evidence="1">The sequence shown here is derived from an EMBL/GenBank/DDBJ whole genome shotgun (WGS) entry which is preliminary data.</text>
</comment>
<evidence type="ECO:0000313" key="2">
    <source>
        <dbReference type="Proteomes" id="UP001371456"/>
    </source>
</evidence>
<keyword evidence="2" id="KW-1185">Reference proteome</keyword>
<accession>A0AAN8TDR2</accession>
<dbReference type="AlphaFoldDB" id="A0AAN8TDR2"/>
<gene>
    <name evidence="1" type="ORF">RDI58_018199</name>
</gene>
<reference evidence="1 2" key="1">
    <citation type="submission" date="2024-02" db="EMBL/GenBank/DDBJ databases">
        <title>de novo genome assembly of Solanum bulbocastanum strain 11H21.</title>
        <authorList>
            <person name="Hosaka A.J."/>
        </authorList>
    </citation>
    <scope>NUCLEOTIDE SEQUENCE [LARGE SCALE GENOMIC DNA]</scope>
    <source>
        <tissue evidence="1">Young leaves</tissue>
    </source>
</reference>
<dbReference type="Proteomes" id="UP001371456">
    <property type="component" value="Unassembled WGS sequence"/>
</dbReference>
<dbReference type="PANTHER" id="PTHR31973:SF197">
    <property type="entry name" value="SWIM-TYPE DOMAIN-CONTAINING PROTEIN"/>
    <property type="match status" value="1"/>
</dbReference>
<dbReference type="PANTHER" id="PTHR31973">
    <property type="entry name" value="POLYPROTEIN, PUTATIVE-RELATED"/>
    <property type="match status" value="1"/>
</dbReference>
<evidence type="ECO:0000313" key="1">
    <source>
        <dbReference type="EMBL" id="KAK6784744.1"/>
    </source>
</evidence>
<name>A0AAN8TDR2_SOLBU</name>
<sequence>MLARAITSKVLRKAFLARCRKCIGLDGCFLKSVTKRQLLVDVARDANNQMLPIAWSDDRDYTFISDMQKGLTSIIMDLLPEV</sequence>
<proteinExistence type="predicted"/>
<protein>
    <submittedName>
        <fullName evidence="1">Uncharacterized protein</fullName>
    </submittedName>
</protein>